<dbReference type="AlphaFoldDB" id="A0A6N2BTV6"/>
<proteinExistence type="predicted"/>
<protein>
    <submittedName>
        <fullName evidence="1">Uncharacterized protein</fullName>
    </submittedName>
</protein>
<gene>
    <name evidence="1" type="ORF">EJD97_004608</name>
</gene>
<name>A0A6N2BTV6_SOLCI</name>
<feature type="non-terminal residue" evidence="1">
    <location>
        <position position="1"/>
    </location>
</feature>
<comment type="caution">
    <text evidence="1">The sequence shown here is derived from an EMBL/GenBank/DDBJ whole genome shotgun (WGS) entry which is preliminary data.</text>
</comment>
<reference evidence="1" key="1">
    <citation type="submission" date="2019-05" db="EMBL/GenBank/DDBJ databases">
        <title>The de novo reference genome and transcriptome assemblies of the wild tomato species Solanum chilense.</title>
        <authorList>
            <person name="Stam R."/>
            <person name="Nosenko T."/>
            <person name="Hoerger A.C."/>
            <person name="Stephan W."/>
            <person name="Seidel M.A."/>
            <person name="Kuhn J.M.M."/>
            <person name="Haberer G."/>
            <person name="Tellier A."/>
        </authorList>
    </citation>
    <scope>NUCLEOTIDE SEQUENCE</scope>
    <source>
        <tissue evidence="1">Mature leaves</tissue>
    </source>
</reference>
<dbReference type="EMBL" id="RXGB01001653">
    <property type="protein sequence ID" value="TMW98025.1"/>
    <property type="molecule type" value="Genomic_DNA"/>
</dbReference>
<organism evidence="1">
    <name type="scientific">Solanum chilense</name>
    <name type="common">Tomato</name>
    <name type="synonym">Lycopersicon chilense</name>
    <dbReference type="NCBI Taxonomy" id="4083"/>
    <lineage>
        <taxon>Eukaryota</taxon>
        <taxon>Viridiplantae</taxon>
        <taxon>Streptophyta</taxon>
        <taxon>Embryophyta</taxon>
        <taxon>Tracheophyta</taxon>
        <taxon>Spermatophyta</taxon>
        <taxon>Magnoliopsida</taxon>
        <taxon>eudicotyledons</taxon>
        <taxon>Gunneridae</taxon>
        <taxon>Pentapetalae</taxon>
        <taxon>asterids</taxon>
        <taxon>lamiids</taxon>
        <taxon>Solanales</taxon>
        <taxon>Solanaceae</taxon>
        <taxon>Solanoideae</taxon>
        <taxon>Solaneae</taxon>
        <taxon>Solanum</taxon>
        <taxon>Solanum subgen. Lycopersicon</taxon>
    </lineage>
</organism>
<sequence>FVLKEASDDNKNFLRKSSMKDQLLEYFSTRKFDAHGRFMILLSLRGVDNVVIILLEVFNSGWKDIDLKIGNFINYSQPRTLNAPYLI</sequence>
<evidence type="ECO:0000313" key="1">
    <source>
        <dbReference type="EMBL" id="TMW98025.1"/>
    </source>
</evidence>
<accession>A0A6N2BTV6</accession>